<protein>
    <submittedName>
        <fullName evidence="1">Uncharacterized protein</fullName>
    </submittedName>
</protein>
<proteinExistence type="predicted"/>
<accession>A0A3B1D7P7</accession>
<dbReference type="AlphaFoldDB" id="A0A3B1D7P7"/>
<evidence type="ECO:0000313" key="1">
    <source>
        <dbReference type="EMBL" id="VAX36732.1"/>
    </source>
</evidence>
<sequence length="100" mass="11485">MLHFSCDLCGQQLRDERYIVKLEVFPAFDPEAIDEETLEADHLQDVADALSEMEATGISSLDETDETKQFRFDLCLLCHKKFLTDPLGRNTLSRLNFSEN</sequence>
<organism evidence="1">
    <name type="scientific">hydrothermal vent metagenome</name>
    <dbReference type="NCBI Taxonomy" id="652676"/>
    <lineage>
        <taxon>unclassified sequences</taxon>
        <taxon>metagenomes</taxon>
        <taxon>ecological metagenomes</taxon>
    </lineage>
</organism>
<dbReference type="EMBL" id="UOGL01000076">
    <property type="protein sequence ID" value="VAX36732.1"/>
    <property type="molecule type" value="Genomic_DNA"/>
</dbReference>
<reference evidence="1" key="1">
    <citation type="submission" date="2018-06" db="EMBL/GenBank/DDBJ databases">
        <authorList>
            <person name="Zhirakovskaya E."/>
        </authorList>
    </citation>
    <scope>NUCLEOTIDE SEQUENCE</scope>
</reference>
<name>A0A3B1D7P7_9ZZZZ</name>
<gene>
    <name evidence="1" type="ORF">MNBD_PLANCTO02-3360</name>
</gene>